<dbReference type="EMBL" id="JABCUV010000023">
    <property type="protein sequence ID" value="NMW94215.1"/>
    <property type="molecule type" value="Genomic_DNA"/>
</dbReference>
<evidence type="ECO:0000313" key="2">
    <source>
        <dbReference type="Proteomes" id="UP000582487"/>
    </source>
</evidence>
<accession>A0A848RRK6</accession>
<organism evidence="1 2">
    <name type="scientific">Mobiluncus mulieris</name>
    <dbReference type="NCBI Taxonomy" id="2052"/>
    <lineage>
        <taxon>Bacteria</taxon>
        <taxon>Bacillati</taxon>
        <taxon>Actinomycetota</taxon>
        <taxon>Actinomycetes</taxon>
        <taxon>Actinomycetales</taxon>
        <taxon>Actinomycetaceae</taxon>
        <taxon>Mobiluncus</taxon>
    </lineage>
</organism>
<proteinExistence type="predicted"/>
<dbReference type="Proteomes" id="UP000582487">
    <property type="component" value="Unassembled WGS sequence"/>
</dbReference>
<reference evidence="1 2" key="1">
    <citation type="submission" date="2020-04" db="EMBL/GenBank/DDBJ databases">
        <title>Antimicrobial susceptibility and clonality of vaginal-derived multi-drug resistant Mobiluncus isolates in China.</title>
        <authorList>
            <person name="Zhang X."/>
        </authorList>
    </citation>
    <scope>NUCLEOTIDE SEQUENCE [LARGE SCALE GENOMIC DNA]</scope>
    <source>
        <strain evidence="1 2">7</strain>
    </source>
</reference>
<comment type="caution">
    <text evidence="1">The sequence shown here is derived from an EMBL/GenBank/DDBJ whole genome shotgun (WGS) entry which is preliminary data.</text>
</comment>
<sequence>MNALRVGKHLAVHNPVPGGAAQIEELAGVAQPGESAVVKALPR</sequence>
<name>A0A848RRK6_9ACTO</name>
<dbReference type="AlphaFoldDB" id="A0A848RRK6"/>
<protein>
    <submittedName>
        <fullName evidence="1">Dehydrogenase</fullName>
    </submittedName>
</protein>
<evidence type="ECO:0000313" key="1">
    <source>
        <dbReference type="EMBL" id="NMW94215.1"/>
    </source>
</evidence>
<gene>
    <name evidence="1" type="ORF">HHJ74_11115</name>
</gene>